<keyword evidence="3" id="KW-0804">Transcription</keyword>
<dbReference type="GO" id="GO:0043565">
    <property type="term" value="F:sequence-specific DNA binding"/>
    <property type="evidence" value="ECO:0007669"/>
    <property type="project" value="InterPro"/>
</dbReference>
<dbReference type="PANTHER" id="PTHR43280">
    <property type="entry name" value="ARAC-FAMILY TRANSCRIPTIONAL REGULATOR"/>
    <property type="match status" value="1"/>
</dbReference>
<dbReference type="InterPro" id="IPR020449">
    <property type="entry name" value="Tscrpt_reg_AraC-type_HTH"/>
</dbReference>
<dbReference type="AlphaFoldDB" id="A0A1G7VC45"/>
<evidence type="ECO:0000313" key="6">
    <source>
        <dbReference type="Proteomes" id="UP000198656"/>
    </source>
</evidence>
<keyword evidence="1" id="KW-0805">Transcription regulation</keyword>
<accession>A0A1G7VC45</accession>
<reference evidence="6" key="1">
    <citation type="submission" date="2016-10" db="EMBL/GenBank/DDBJ databases">
        <authorList>
            <person name="Varghese N."/>
            <person name="Submissions S."/>
        </authorList>
    </citation>
    <scope>NUCLEOTIDE SEQUENCE [LARGE SCALE GENOMIC DNA]</scope>
    <source>
        <strain evidence="6">DSM 8344</strain>
    </source>
</reference>
<organism evidence="5 6">
    <name type="scientific">Desulfosporosinus hippei DSM 8344</name>
    <dbReference type="NCBI Taxonomy" id="1121419"/>
    <lineage>
        <taxon>Bacteria</taxon>
        <taxon>Bacillati</taxon>
        <taxon>Bacillota</taxon>
        <taxon>Clostridia</taxon>
        <taxon>Eubacteriales</taxon>
        <taxon>Desulfitobacteriaceae</taxon>
        <taxon>Desulfosporosinus</taxon>
    </lineage>
</organism>
<dbReference type="PANTHER" id="PTHR43280:SF2">
    <property type="entry name" value="HTH-TYPE TRANSCRIPTIONAL REGULATOR EXSA"/>
    <property type="match status" value="1"/>
</dbReference>
<dbReference type="STRING" id="1121419.SAMN05443529_10479"/>
<dbReference type="PROSITE" id="PS01124">
    <property type="entry name" value="HTH_ARAC_FAMILY_2"/>
    <property type="match status" value="1"/>
</dbReference>
<protein>
    <submittedName>
        <fullName evidence="5">AraC family transcriptional regulator</fullName>
    </submittedName>
</protein>
<evidence type="ECO:0000256" key="3">
    <source>
        <dbReference type="ARBA" id="ARBA00023163"/>
    </source>
</evidence>
<dbReference type="PRINTS" id="PR00032">
    <property type="entry name" value="HTHARAC"/>
</dbReference>
<dbReference type="Gene3D" id="1.10.10.60">
    <property type="entry name" value="Homeodomain-like"/>
    <property type="match status" value="2"/>
</dbReference>
<evidence type="ECO:0000313" key="5">
    <source>
        <dbReference type="EMBL" id="SDG57392.1"/>
    </source>
</evidence>
<evidence type="ECO:0000256" key="1">
    <source>
        <dbReference type="ARBA" id="ARBA00023015"/>
    </source>
</evidence>
<dbReference type="SUPFAM" id="SSF46689">
    <property type="entry name" value="Homeodomain-like"/>
    <property type="match status" value="2"/>
</dbReference>
<keyword evidence="6" id="KW-1185">Reference proteome</keyword>
<dbReference type="InterPro" id="IPR009057">
    <property type="entry name" value="Homeodomain-like_sf"/>
</dbReference>
<dbReference type="InterPro" id="IPR018060">
    <property type="entry name" value="HTH_AraC"/>
</dbReference>
<dbReference type="GO" id="GO:0003700">
    <property type="term" value="F:DNA-binding transcription factor activity"/>
    <property type="evidence" value="ECO:0007669"/>
    <property type="project" value="InterPro"/>
</dbReference>
<keyword evidence="2" id="KW-0238">DNA-binding</keyword>
<evidence type="ECO:0000259" key="4">
    <source>
        <dbReference type="PROSITE" id="PS01124"/>
    </source>
</evidence>
<dbReference type="Pfam" id="PF12833">
    <property type="entry name" value="HTH_18"/>
    <property type="match status" value="1"/>
</dbReference>
<name>A0A1G7VC45_9FIRM</name>
<feature type="domain" description="HTH araC/xylS-type" evidence="4">
    <location>
        <begin position="188"/>
        <end position="287"/>
    </location>
</feature>
<proteinExistence type="predicted"/>
<dbReference type="RefSeq" id="WP_092330689.1">
    <property type="nucleotide sequence ID" value="NZ_FNCP01000004.1"/>
</dbReference>
<dbReference type="EMBL" id="FNCP01000004">
    <property type="protein sequence ID" value="SDG57392.1"/>
    <property type="molecule type" value="Genomic_DNA"/>
</dbReference>
<dbReference type="OrthoDB" id="324626at2"/>
<gene>
    <name evidence="5" type="ORF">SAMN05443529_10479</name>
</gene>
<dbReference type="Proteomes" id="UP000198656">
    <property type="component" value="Unassembled WGS sequence"/>
</dbReference>
<sequence>MEKRWIEILGQLQPISPSTVDAFVTDSMGVFITKKPMNFNEVEHIHRGYEFIIPFGATTTYKFHKKTVKLEYNKILPVNCEQPHIAVDETSINTLIALFLDVQFLNNIAKSIFNTMELSFENISYAYDAYLQNMLTDFVNELKFKQSGYNLITQSIAIQVGVYLLRHLKSNCLLPVNERSYAEKKPIARAIDYIHANYQTAFSLNDLAMVTNLSPYHFSRVFKAEVGKTPMDYMLDVKIYHAKELFLKCRDKSVTEICFESGFNNLSHFSRTFLKKVGITPTDFIRQSQ</sequence>
<dbReference type="SMART" id="SM00342">
    <property type="entry name" value="HTH_ARAC"/>
    <property type="match status" value="1"/>
</dbReference>
<evidence type="ECO:0000256" key="2">
    <source>
        <dbReference type="ARBA" id="ARBA00023125"/>
    </source>
</evidence>